<accession>A0A1G7NLS5</accession>
<dbReference type="Gene3D" id="3.30.2000.30">
    <property type="match status" value="1"/>
</dbReference>
<evidence type="ECO:0000313" key="2">
    <source>
        <dbReference type="EMBL" id="SDF74912.1"/>
    </source>
</evidence>
<evidence type="ECO:0000313" key="4">
    <source>
        <dbReference type="Proteomes" id="UP000436801"/>
    </source>
</evidence>
<dbReference type="EMBL" id="FNBI01000005">
    <property type="protein sequence ID" value="SDF74912.1"/>
    <property type="molecule type" value="Genomic_DNA"/>
</dbReference>
<evidence type="ECO:0000313" key="3">
    <source>
        <dbReference type="Proteomes" id="UP000323502"/>
    </source>
</evidence>
<organism evidence="2 3">
    <name type="scientific">Sphingomonas carotinifaciens</name>
    <dbReference type="NCBI Taxonomy" id="1166323"/>
    <lineage>
        <taxon>Bacteria</taxon>
        <taxon>Pseudomonadati</taxon>
        <taxon>Pseudomonadota</taxon>
        <taxon>Alphaproteobacteria</taxon>
        <taxon>Sphingomonadales</taxon>
        <taxon>Sphingomonadaceae</taxon>
        <taxon>Sphingomonas</taxon>
    </lineage>
</organism>
<dbReference type="InterPro" id="IPR053745">
    <property type="entry name" value="Viral_Tail_Comp_sf"/>
</dbReference>
<protein>
    <submittedName>
        <fullName evidence="1">DUF3168 domain-containing protein</fullName>
    </submittedName>
</protein>
<dbReference type="Proteomes" id="UP000323502">
    <property type="component" value="Unassembled WGS sequence"/>
</dbReference>
<reference evidence="2 3" key="1">
    <citation type="submission" date="2016-10" db="EMBL/GenBank/DDBJ databases">
        <authorList>
            <person name="Varghese N."/>
            <person name="Submissions S."/>
        </authorList>
    </citation>
    <scope>NUCLEOTIDE SEQUENCE [LARGE SCALE GENOMIC DNA]</scope>
    <source>
        <strain evidence="2 3">S7-754</strain>
    </source>
</reference>
<gene>
    <name evidence="1" type="ORF">GQR91_06310</name>
    <name evidence="2" type="ORF">SAMN05216557_105211</name>
</gene>
<proteinExistence type="predicted"/>
<dbReference type="AlphaFoldDB" id="A0A1G7NLS5"/>
<dbReference type="PROSITE" id="PS51257">
    <property type="entry name" value="PROKAR_LIPOPROTEIN"/>
    <property type="match status" value="1"/>
</dbReference>
<dbReference type="OrthoDB" id="7450850at2"/>
<evidence type="ECO:0000313" key="1">
    <source>
        <dbReference type="EMBL" id="MWC43275.1"/>
    </source>
</evidence>
<dbReference type="Proteomes" id="UP000436801">
    <property type="component" value="Unassembled WGS sequence"/>
</dbReference>
<sequence>MSAREAVGRGVLAALQGMAGCPVFDAAPARARVPFGVVSEPVLLPWPASGVEGWEARVTLVLSDEGERPVRLRTLAAAAEGVALPSVIEGWRVAGWRLVRSRMVRGSAGRWTATLEWVARVFRAEG</sequence>
<reference evidence="1 4" key="2">
    <citation type="submission" date="2019-12" db="EMBL/GenBank/DDBJ databases">
        <authorList>
            <person name="Zheng J."/>
        </authorList>
    </citation>
    <scope>NUCLEOTIDE SEQUENCE [LARGE SCALE GENOMIC DNA]</scope>
    <source>
        <strain evidence="1 4">DSM 27347</strain>
    </source>
</reference>
<dbReference type="RefSeq" id="WP_149682791.1">
    <property type="nucleotide sequence ID" value="NZ_FNBI01000005.1"/>
</dbReference>
<dbReference type="EMBL" id="WSUT01000005">
    <property type="protein sequence ID" value="MWC43275.1"/>
    <property type="molecule type" value="Genomic_DNA"/>
</dbReference>
<keyword evidence="3" id="KW-1185">Reference proteome</keyword>
<name>A0A1G7NLS5_9SPHN</name>